<organism evidence="1 2">
    <name type="scientific">Streptomyces noursei</name>
    <name type="common">Streptomyces albulus</name>
    <dbReference type="NCBI Taxonomy" id="1971"/>
    <lineage>
        <taxon>Bacteria</taxon>
        <taxon>Bacillati</taxon>
        <taxon>Actinomycetota</taxon>
        <taxon>Actinomycetes</taxon>
        <taxon>Kitasatosporales</taxon>
        <taxon>Streptomycetaceae</taxon>
        <taxon>Streptomyces</taxon>
    </lineage>
</organism>
<dbReference type="EMBL" id="BHXC01000007">
    <property type="protein sequence ID" value="GCB95135.1"/>
    <property type="molecule type" value="Genomic_DNA"/>
</dbReference>
<gene>
    <name evidence="1" type="ORF">SALB_07938</name>
</gene>
<evidence type="ECO:0000313" key="1">
    <source>
        <dbReference type="EMBL" id="GCB95135.1"/>
    </source>
</evidence>
<comment type="caution">
    <text evidence="1">The sequence shown here is derived from an EMBL/GenBank/DDBJ whole genome shotgun (WGS) entry which is preliminary data.</text>
</comment>
<reference evidence="1 2" key="1">
    <citation type="journal article" date="2019" name="Microbiol. Resour. Announc.">
        <title>Draft Genome Sequence of the Most Traditional epsilon-Poly-l-Lysine Producer, Streptomyces albulus NBRC14147.</title>
        <authorList>
            <person name="Yamanaka K."/>
            <person name="Hamano Y."/>
        </authorList>
    </citation>
    <scope>NUCLEOTIDE SEQUENCE [LARGE SCALE GENOMIC DNA]</scope>
    <source>
        <strain evidence="1 2">NBRC 14147</strain>
    </source>
</reference>
<name>A0A401RBU9_STRNR</name>
<accession>A0A401RBU9</accession>
<dbReference type="AlphaFoldDB" id="A0A401RBU9"/>
<sequence>MASTSLADGRDDPDMSALCSQLGALRRAVHGTPLAEALADGLTAVRDGAPAAPLLARLGIAPAGQDRDAWGGAATVAGLGSGHSHDERYGCPAGRCGRAVVREPGGERPHCLVLGAAMRLLAD</sequence>
<evidence type="ECO:0000313" key="2">
    <source>
        <dbReference type="Proteomes" id="UP000288351"/>
    </source>
</evidence>
<proteinExistence type="predicted"/>
<protein>
    <submittedName>
        <fullName evidence="1">Uncharacterized protein</fullName>
    </submittedName>
</protein>
<dbReference type="Proteomes" id="UP000288351">
    <property type="component" value="Unassembled WGS sequence"/>
</dbReference>